<feature type="transmembrane region" description="Helical" evidence="9">
    <location>
        <begin position="298"/>
        <end position="319"/>
    </location>
</feature>
<dbReference type="EMBL" id="LNIX01000001">
    <property type="protein sequence ID" value="OXA64695.1"/>
    <property type="molecule type" value="Genomic_DNA"/>
</dbReference>
<feature type="region of interest" description="Disordered" evidence="8">
    <location>
        <begin position="30"/>
        <end position="114"/>
    </location>
</feature>
<evidence type="ECO:0000256" key="7">
    <source>
        <dbReference type="ARBA" id="ARBA00023157"/>
    </source>
</evidence>
<gene>
    <name evidence="11" type="ORF">Fcan01_02544</name>
</gene>
<evidence type="ECO:0000256" key="2">
    <source>
        <dbReference type="ARBA" id="ARBA00009657"/>
    </source>
</evidence>
<feature type="transmembrane region" description="Helical" evidence="9">
    <location>
        <begin position="225"/>
        <end position="250"/>
    </location>
</feature>
<keyword evidence="12" id="KW-1185">Reference proteome</keyword>
<feature type="compositionally biased region" description="Polar residues" evidence="8">
    <location>
        <begin position="162"/>
        <end position="173"/>
    </location>
</feature>
<feature type="transmembrane region" description="Helical" evidence="9">
    <location>
        <begin position="826"/>
        <end position="849"/>
    </location>
</feature>
<feature type="transmembrane region" description="Helical" evidence="9">
    <location>
        <begin position="677"/>
        <end position="700"/>
    </location>
</feature>
<comment type="subcellular location">
    <subcellularLocation>
        <location evidence="1">Cell membrane</location>
        <topology evidence="1">Multi-pass membrane protein</topology>
    </subcellularLocation>
</comment>
<dbReference type="InterPro" id="IPR002350">
    <property type="entry name" value="Kazal_dom"/>
</dbReference>
<feature type="transmembrane region" description="Helical" evidence="9">
    <location>
        <begin position="483"/>
        <end position="507"/>
    </location>
</feature>
<protein>
    <submittedName>
        <fullName evidence="11">Solute carrier organic anion transporter family member 5A1</fullName>
    </submittedName>
</protein>
<dbReference type="PROSITE" id="PS51465">
    <property type="entry name" value="KAZAL_2"/>
    <property type="match status" value="1"/>
</dbReference>
<feature type="transmembrane region" description="Helical" evidence="9">
    <location>
        <begin position="712"/>
        <end position="731"/>
    </location>
</feature>
<dbReference type="GO" id="GO:0043252">
    <property type="term" value="P:sodium-independent organic anion transport"/>
    <property type="evidence" value="ECO:0007669"/>
    <property type="project" value="TreeGrafter"/>
</dbReference>
<feature type="region of interest" description="Disordered" evidence="8">
    <location>
        <begin position="389"/>
        <end position="426"/>
    </location>
</feature>
<comment type="similarity">
    <text evidence="2">Belongs to the organo anion transporter (TC 2.A.60) family.</text>
</comment>
<feature type="transmembrane region" description="Helical" evidence="9">
    <location>
        <begin position="640"/>
        <end position="662"/>
    </location>
</feature>
<feature type="compositionally biased region" description="Basic residues" evidence="8">
    <location>
        <begin position="62"/>
        <end position="71"/>
    </location>
</feature>
<feature type="region of interest" description="Disordered" evidence="8">
    <location>
        <begin position="162"/>
        <end position="187"/>
    </location>
</feature>
<keyword evidence="7" id="KW-1015">Disulfide bond</keyword>
<keyword evidence="5 9" id="KW-1133">Transmembrane helix</keyword>
<feature type="compositionally biased region" description="Low complexity" evidence="8">
    <location>
        <begin position="74"/>
        <end position="86"/>
    </location>
</feature>
<evidence type="ECO:0000256" key="5">
    <source>
        <dbReference type="ARBA" id="ARBA00022989"/>
    </source>
</evidence>
<feature type="compositionally biased region" description="Basic and acidic residues" evidence="8">
    <location>
        <begin position="390"/>
        <end position="407"/>
    </location>
</feature>
<dbReference type="STRING" id="158441.A0A226F4H1"/>
<name>A0A226F4H1_FOLCA</name>
<sequence>MSSRLGQTISRYNTALGNHAPALDIGGQQHVQVQSDNSTSSGNGRTSAVHAMAHQPPPSNYKGHRGHKRGHSYGGVVSPSSSGIHHSQLEARPSHPNTHHGIVLPSHGSSALQKGHRRALSGCLPSAVGAIAWSSLRDLDTTAPTNSSSHFTAVALVRSWSPQECNRPTSPDGTITEAKGKSSLGHHEVGDFKKNAKSLNDRDDGLHSMECGIGRCRLPQCFQRFANIEFFVCILAVLVTLQQGVSSGYVNSVITTIETRFEIPSRFSGLIASSYEMGNVVTVLFVSYLGAKRHIPSWIATGVLVMVVGCVVFTLPHFLSHHDNGGINVLQQSSYSPNFHDPYSVSDGYNSSSMERLSNNGSLYTYNNYNESYPAGEGYGNESFVSLRQGSHEDDPEQRRYVKEKQHQGRNSICHSVKPQSSPFIQGSTHRLNLDLETVSDGESKFPSVVRQELMSVGCSVEVIEKDGTKTTQPSQESYGHPLILFMLAQLLLGCGGSPLFTLGVTYVDDHVPADSSSVYIGIIYAMAAFGPVLGFIGGAWMISIPSSVSHLTNPDARFIGLWWGGFVIAGGLLLLAALPFLTFPRIARRNKNEEETPSSPALEESPISGSKQEALDSAAYGQSIKDIPRSIWRLITNPTYVLTCLGGCMELNIVSGFVVFLPKYLETQFSMGKSKASLYTGGIAIPGACLGIFFGGWLVKRMQMKPSGACKFVVTTNILCLAGYVLFFFLGCSNPNLAGATVSYPGLPTNYAPLDINLTSSCNSDCNCDFSLDAQYVCHEKSGVTYFSPCHAGCSVNLTQCTCAGGDAVESGACHDTPCNTLLPFMIVLFFMTATVSVTQMPLLMIVLRSVSPEERSFALGMQFVIFRLLGYIPSPIVFGSVIDSACLLWSIKRCSVLLPAVSGRCLLYDIADFRYKYVGMLSGLKLLALALFLYDLYQLRKLEKKEEAEEAVAAAATNGDNLKSCNSIISLDKCKAIPCSSRNHSIDRSQCFAHEREPMLVPT</sequence>
<dbReference type="NCBIfam" id="TIGR00805">
    <property type="entry name" value="oat"/>
    <property type="match status" value="1"/>
</dbReference>
<proteinExistence type="inferred from homology"/>
<evidence type="ECO:0000259" key="10">
    <source>
        <dbReference type="PROSITE" id="PS51465"/>
    </source>
</evidence>
<feature type="transmembrane region" description="Helical" evidence="9">
    <location>
        <begin position="919"/>
        <end position="939"/>
    </location>
</feature>
<evidence type="ECO:0000256" key="9">
    <source>
        <dbReference type="SAM" id="Phobius"/>
    </source>
</evidence>
<feature type="transmembrane region" description="Helical" evidence="9">
    <location>
        <begin position="519"/>
        <end position="543"/>
    </location>
</feature>
<evidence type="ECO:0000313" key="11">
    <source>
        <dbReference type="EMBL" id="OXA64695.1"/>
    </source>
</evidence>
<feature type="transmembrane region" description="Helical" evidence="9">
    <location>
        <begin position="870"/>
        <end position="893"/>
    </location>
</feature>
<keyword evidence="6 9" id="KW-0472">Membrane</keyword>
<evidence type="ECO:0000256" key="3">
    <source>
        <dbReference type="ARBA" id="ARBA00022475"/>
    </source>
</evidence>
<dbReference type="PANTHER" id="PTHR11388">
    <property type="entry name" value="ORGANIC ANION TRANSPORTER"/>
    <property type="match status" value="1"/>
</dbReference>
<dbReference type="Pfam" id="PF03137">
    <property type="entry name" value="OATP"/>
    <property type="match status" value="1"/>
</dbReference>
<reference evidence="11 12" key="1">
    <citation type="submission" date="2015-12" db="EMBL/GenBank/DDBJ databases">
        <title>The genome of Folsomia candida.</title>
        <authorList>
            <person name="Faddeeva A."/>
            <person name="Derks M.F."/>
            <person name="Anvar Y."/>
            <person name="Smit S."/>
            <person name="Van Straalen N."/>
            <person name="Roelofs D."/>
        </authorList>
    </citation>
    <scope>NUCLEOTIDE SEQUENCE [LARGE SCALE GENOMIC DNA]</scope>
    <source>
        <strain evidence="11 12">VU population</strain>
        <tissue evidence="11">Whole body</tissue>
    </source>
</reference>
<dbReference type="Gene3D" id="1.20.1250.20">
    <property type="entry name" value="MFS general substrate transporter like domains"/>
    <property type="match status" value="2"/>
</dbReference>
<dbReference type="InterPro" id="IPR036259">
    <property type="entry name" value="MFS_trans_sf"/>
</dbReference>
<dbReference type="PANTHER" id="PTHR11388:SF142">
    <property type="entry name" value="SOLUTE CARRIER ORGANIC ANION TRANSPORTER FAMILY MEMBER 5A1"/>
    <property type="match status" value="1"/>
</dbReference>
<dbReference type="InterPro" id="IPR004156">
    <property type="entry name" value="OATP"/>
</dbReference>
<dbReference type="GO" id="GO:0016323">
    <property type="term" value="C:basolateral plasma membrane"/>
    <property type="evidence" value="ECO:0007669"/>
    <property type="project" value="TreeGrafter"/>
</dbReference>
<feature type="domain" description="Kazal-like" evidence="10">
    <location>
        <begin position="757"/>
        <end position="806"/>
    </location>
</feature>
<evidence type="ECO:0000256" key="1">
    <source>
        <dbReference type="ARBA" id="ARBA00004651"/>
    </source>
</evidence>
<feature type="transmembrane region" description="Helical" evidence="9">
    <location>
        <begin position="270"/>
        <end position="291"/>
    </location>
</feature>
<comment type="caution">
    <text evidence="11">The sequence shown here is derived from an EMBL/GenBank/DDBJ whole genome shotgun (WGS) entry which is preliminary data.</text>
</comment>
<organism evidence="11 12">
    <name type="scientific">Folsomia candida</name>
    <name type="common">Springtail</name>
    <dbReference type="NCBI Taxonomy" id="158441"/>
    <lineage>
        <taxon>Eukaryota</taxon>
        <taxon>Metazoa</taxon>
        <taxon>Ecdysozoa</taxon>
        <taxon>Arthropoda</taxon>
        <taxon>Hexapoda</taxon>
        <taxon>Collembola</taxon>
        <taxon>Entomobryomorpha</taxon>
        <taxon>Isotomoidea</taxon>
        <taxon>Isotomidae</taxon>
        <taxon>Proisotominae</taxon>
        <taxon>Folsomia</taxon>
    </lineage>
</organism>
<keyword evidence="4 9" id="KW-0812">Transmembrane</keyword>
<feature type="region of interest" description="Disordered" evidence="8">
    <location>
        <begin position="592"/>
        <end position="611"/>
    </location>
</feature>
<feature type="compositionally biased region" description="Polar residues" evidence="8">
    <location>
        <begin position="30"/>
        <end position="46"/>
    </location>
</feature>
<evidence type="ECO:0000256" key="6">
    <source>
        <dbReference type="ARBA" id="ARBA00023136"/>
    </source>
</evidence>
<dbReference type="SUPFAM" id="SSF103473">
    <property type="entry name" value="MFS general substrate transporter"/>
    <property type="match status" value="1"/>
</dbReference>
<accession>A0A226F4H1</accession>
<evidence type="ECO:0000256" key="8">
    <source>
        <dbReference type="SAM" id="MobiDB-lite"/>
    </source>
</evidence>
<dbReference type="Proteomes" id="UP000198287">
    <property type="component" value="Unassembled WGS sequence"/>
</dbReference>
<evidence type="ECO:0000256" key="4">
    <source>
        <dbReference type="ARBA" id="ARBA00022692"/>
    </source>
</evidence>
<dbReference type="AlphaFoldDB" id="A0A226F4H1"/>
<dbReference type="OrthoDB" id="5062115at2759"/>
<keyword evidence="3" id="KW-1003">Cell membrane</keyword>
<feature type="transmembrane region" description="Helical" evidence="9">
    <location>
        <begin position="563"/>
        <end position="584"/>
    </location>
</feature>
<dbReference type="GO" id="GO:0015347">
    <property type="term" value="F:sodium-independent organic anion transmembrane transporter activity"/>
    <property type="evidence" value="ECO:0007669"/>
    <property type="project" value="TreeGrafter"/>
</dbReference>
<dbReference type="OMA" id="CMELIIV"/>
<feature type="compositionally biased region" description="Polar residues" evidence="8">
    <location>
        <begin position="409"/>
        <end position="426"/>
    </location>
</feature>
<evidence type="ECO:0000313" key="12">
    <source>
        <dbReference type="Proteomes" id="UP000198287"/>
    </source>
</evidence>